<keyword evidence="8" id="KW-1185">Reference proteome</keyword>
<dbReference type="Gene3D" id="3.60.120.10">
    <property type="entry name" value="Anthranilate synthase"/>
    <property type="match status" value="1"/>
</dbReference>
<evidence type="ECO:0000256" key="4">
    <source>
        <dbReference type="ARBA" id="ARBA00023235"/>
    </source>
</evidence>
<keyword evidence="4 7" id="KW-0413">Isomerase</keyword>
<dbReference type="EMBL" id="JBIPKE010000011">
    <property type="protein sequence ID" value="MFH6982314.1"/>
    <property type="molecule type" value="Genomic_DNA"/>
</dbReference>
<evidence type="ECO:0000256" key="5">
    <source>
        <dbReference type="ARBA" id="ARBA00041564"/>
    </source>
</evidence>
<protein>
    <recommendedName>
        <fullName evidence="3">isochorismate synthase</fullName>
        <ecNumber evidence="3">5.4.4.2</ecNumber>
    </recommendedName>
    <alternativeName>
        <fullName evidence="5">Isochorismate mutase</fullName>
    </alternativeName>
</protein>
<dbReference type="InterPro" id="IPR004561">
    <property type="entry name" value="IsoChor_synthase"/>
</dbReference>
<evidence type="ECO:0000313" key="8">
    <source>
        <dbReference type="Proteomes" id="UP001610063"/>
    </source>
</evidence>
<organism evidence="7 8">
    <name type="scientific">Marinoscillum luteum</name>
    <dbReference type="NCBI Taxonomy" id="861051"/>
    <lineage>
        <taxon>Bacteria</taxon>
        <taxon>Pseudomonadati</taxon>
        <taxon>Bacteroidota</taxon>
        <taxon>Cytophagia</taxon>
        <taxon>Cytophagales</taxon>
        <taxon>Reichenbachiellaceae</taxon>
        <taxon>Marinoscillum</taxon>
    </lineage>
</organism>
<dbReference type="InterPro" id="IPR015890">
    <property type="entry name" value="Chorismate_C"/>
</dbReference>
<dbReference type="Proteomes" id="UP001610063">
    <property type="component" value="Unassembled WGS sequence"/>
</dbReference>
<dbReference type="PANTHER" id="PTHR42839:SF2">
    <property type="entry name" value="ISOCHORISMATE SYNTHASE ENTC"/>
    <property type="match status" value="1"/>
</dbReference>
<accession>A0ABW7N6H9</accession>
<evidence type="ECO:0000256" key="1">
    <source>
        <dbReference type="ARBA" id="ARBA00000799"/>
    </source>
</evidence>
<dbReference type="PANTHER" id="PTHR42839">
    <property type="entry name" value="ISOCHORISMATE SYNTHASE ENTC"/>
    <property type="match status" value="1"/>
</dbReference>
<proteinExistence type="inferred from homology"/>
<dbReference type="InterPro" id="IPR005801">
    <property type="entry name" value="ADC_synthase"/>
</dbReference>
<dbReference type="NCBIfam" id="TIGR00543">
    <property type="entry name" value="isochor_syn"/>
    <property type="match status" value="1"/>
</dbReference>
<sequence length="398" mass="44747">MSTQITASTIEQISTRHQALELVRKTLNTTYPVALWRLPNTTDILALIDITSEERHAEAEIERLEQCFVINSYDQSHPINPLVLKGDIIINIQGPESKVTLSTTLKASDLEAFTLAIDRVELSALGRNPQESEFHPDFEGMVTEAIDHIKSGELHKVVLSRYQDFDLPEGFDPIAIFEKLDQTYANAFCYLVQTSTFGAWMGATPEKLIAIEDEHYFSTDALAGTQVLGEVEDLSDVPWTQKEIIEQAMVSRYIIECFKKIRLREFEEVGPKTVKAGDLVHLKTSFKVDMKETNSPLLGSTMLELLHPTSAVCGSPRGLANDFIRTHEGYERELFAGFLGPVGLDGNSRLFVNLRCMQLFKEKARLYAGAGITENSRPEKELQETNNKMQTLLKVIYS</sequence>
<dbReference type="RefSeq" id="WP_395416057.1">
    <property type="nucleotide sequence ID" value="NZ_JBIPKE010000011.1"/>
</dbReference>
<reference evidence="7 8" key="1">
    <citation type="journal article" date="2013" name="Int. J. Syst. Evol. Microbiol.">
        <title>Marinoscillum luteum sp. nov., isolated from marine sediment.</title>
        <authorList>
            <person name="Cha I.T."/>
            <person name="Park S.J."/>
            <person name="Kim S.J."/>
            <person name="Kim J.G."/>
            <person name="Jung M.Y."/>
            <person name="Shin K.S."/>
            <person name="Kwon K.K."/>
            <person name="Yang S.H."/>
            <person name="Seo Y.S."/>
            <person name="Rhee S.K."/>
        </authorList>
    </citation>
    <scope>NUCLEOTIDE SEQUENCE [LARGE SCALE GENOMIC DNA]</scope>
    <source>
        <strain evidence="7 8">KCTC 23939</strain>
    </source>
</reference>
<evidence type="ECO:0000313" key="7">
    <source>
        <dbReference type="EMBL" id="MFH6982314.1"/>
    </source>
</evidence>
<dbReference type="SUPFAM" id="SSF56322">
    <property type="entry name" value="ADC synthase"/>
    <property type="match status" value="1"/>
</dbReference>
<comment type="similarity">
    <text evidence="2">Belongs to the isochorismate synthase family.</text>
</comment>
<name>A0ABW7N6H9_9BACT</name>
<comment type="caution">
    <text evidence="7">The sequence shown here is derived from an EMBL/GenBank/DDBJ whole genome shotgun (WGS) entry which is preliminary data.</text>
</comment>
<comment type="catalytic activity">
    <reaction evidence="1">
        <text>chorismate = isochorismate</text>
        <dbReference type="Rhea" id="RHEA:18985"/>
        <dbReference type="ChEBI" id="CHEBI:29748"/>
        <dbReference type="ChEBI" id="CHEBI:29780"/>
        <dbReference type="EC" id="5.4.4.2"/>
    </reaction>
</comment>
<dbReference type="Pfam" id="PF00425">
    <property type="entry name" value="Chorismate_bind"/>
    <property type="match status" value="1"/>
</dbReference>
<evidence type="ECO:0000256" key="2">
    <source>
        <dbReference type="ARBA" id="ARBA00005297"/>
    </source>
</evidence>
<dbReference type="EC" id="5.4.4.2" evidence="3"/>
<dbReference type="GO" id="GO:0008909">
    <property type="term" value="F:isochorismate synthase activity"/>
    <property type="evidence" value="ECO:0007669"/>
    <property type="project" value="UniProtKB-EC"/>
</dbReference>
<evidence type="ECO:0000259" key="6">
    <source>
        <dbReference type="Pfam" id="PF00425"/>
    </source>
</evidence>
<evidence type="ECO:0000256" key="3">
    <source>
        <dbReference type="ARBA" id="ARBA00012824"/>
    </source>
</evidence>
<gene>
    <name evidence="7" type="ORF">ACHKAR_02635</name>
</gene>
<feature type="domain" description="Chorismate-utilising enzyme C-terminal" evidence="6">
    <location>
        <begin position="137"/>
        <end position="388"/>
    </location>
</feature>